<accession>A0A0C2T3Y6</accession>
<reference evidence="2 3" key="1">
    <citation type="submission" date="2014-04" db="EMBL/GenBank/DDBJ databases">
        <title>Evolutionary Origins and Diversification of the Mycorrhizal Mutualists.</title>
        <authorList>
            <consortium name="DOE Joint Genome Institute"/>
            <consortium name="Mycorrhizal Genomics Consortium"/>
            <person name="Kohler A."/>
            <person name="Kuo A."/>
            <person name="Nagy L.G."/>
            <person name="Floudas D."/>
            <person name="Copeland A."/>
            <person name="Barry K.W."/>
            <person name="Cichocki N."/>
            <person name="Veneault-Fourrey C."/>
            <person name="LaButti K."/>
            <person name="Lindquist E.A."/>
            <person name="Lipzen A."/>
            <person name="Lundell T."/>
            <person name="Morin E."/>
            <person name="Murat C."/>
            <person name="Riley R."/>
            <person name="Ohm R."/>
            <person name="Sun H."/>
            <person name="Tunlid A."/>
            <person name="Henrissat B."/>
            <person name="Grigoriev I.V."/>
            <person name="Hibbett D.S."/>
            <person name="Martin F."/>
        </authorList>
    </citation>
    <scope>NUCLEOTIDE SEQUENCE [LARGE SCALE GENOMIC DNA]</scope>
    <source>
        <strain evidence="2 3">Koide BX008</strain>
    </source>
</reference>
<keyword evidence="3" id="KW-1185">Reference proteome</keyword>
<organism evidence="2 3">
    <name type="scientific">Amanita muscaria (strain Koide BX008)</name>
    <dbReference type="NCBI Taxonomy" id="946122"/>
    <lineage>
        <taxon>Eukaryota</taxon>
        <taxon>Fungi</taxon>
        <taxon>Dikarya</taxon>
        <taxon>Basidiomycota</taxon>
        <taxon>Agaricomycotina</taxon>
        <taxon>Agaricomycetes</taxon>
        <taxon>Agaricomycetidae</taxon>
        <taxon>Agaricales</taxon>
        <taxon>Pluteineae</taxon>
        <taxon>Amanitaceae</taxon>
        <taxon>Amanita</taxon>
    </lineage>
</organism>
<protein>
    <submittedName>
        <fullName evidence="2">Uncharacterized protein</fullName>
    </submittedName>
</protein>
<proteinExistence type="predicted"/>
<evidence type="ECO:0000313" key="2">
    <source>
        <dbReference type="EMBL" id="KIL61229.1"/>
    </source>
</evidence>
<dbReference type="EMBL" id="KN818287">
    <property type="protein sequence ID" value="KIL61229.1"/>
    <property type="molecule type" value="Genomic_DNA"/>
</dbReference>
<name>A0A0C2T3Y6_AMAMK</name>
<dbReference type="HOGENOM" id="CLU_2654005_0_0_1"/>
<evidence type="ECO:0000256" key="1">
    <source>
        <dbReference type="SAM" id="MobiDB-lite"/>
    </source>
</evidence>
<feature type="region of interest" description="Disordered" evidence="1">
    <location>
        <begin position="1"/>
        <end position="23"/>
    </location>
</feature>
<gene>
    <name evidence="2" type="ORF">M378DRAFT_864530</name>
</gene>
<dbReference type="AlphaFoldDB" id="A0A0C2T3Y6"/>
<evidence type="ECO:0000313" key="3">
    <source>
        <dbReference type="Proteomes" id="UP000054549"/>
    </source>
</evidence>
<dbReference type="InParanoid" id="A0A0C2T3Y6"/>
<dbReference type="Proteomes" id="UP000054549">
    <property type="component" value="Unassembled WGS sequence"/>
</dbReference>
<sequence>MSNVLKGKSKADPGQKSGIEPPAIRVEEPVCIHPRVPIQCNYPYPPATPTKLASWRFVSTQSKGNVAKSLLRELFP</sequence>